<organism evidence="4 5">
    <name type="scientific">Flammeovirga aprica JL-4</name>
    <dbReference type="NCBI Taxonomy" id="694437"/>
    <lineage>
        <taxon>Bacteria</taxon>
        <taxon>Pseudomonadati</taxon>
        <taxon>Bacteroidota</taxon>
        <taxon>Cytophagia</taxon>
        <taxon>Cytophagales</taxon>
        <taxon>Flammeovirgaceae</taxon>
        <taxon>Flammeovirga</taxon>
    </lineage>
</organism>
<reference evidence="4 5" key="1">
    <citation type="submission" date="2020-04" db="EMBL/GenBank/DDBJ databases">
        <title>Flammeovirga sp. SR4, a novel species isolated from seawater.</title>
        <authorList>
            <person name="Wang X."/>
        </authorList>
    </citation>
    <scope>NUCLEOTIDE SEQUENCE [LARGE SCALE GENOMIC DNA]</scope>
    <source>
        <strain evidence="4 5">ATCC 23126</strain>
    </source>
</reference>
<dbReference type="InterPro" id="IPR026444">
    <property type="entry name" value="Secre_tail"/>
</dbReference>
<feature type="domain" description="F5/8 type C" evidence="2">
    <location>
        <begin position="593"/>
        <end position="708"/>
    </location>
</feature>
<dbReference type="Proteomes" id="UP000576082">
    <property type="component" value="Unassembled WGS sequence"/>
</dbReference>
<dbReference type="RefSeq" id="WP_169661050.1">
    <property type="nucleotide sequence ID" value="NZ_JABANE010000234.1"/>
</dbReference>
<evidence type="ECO:0000313" key="5">
    <source>
        <dbReference type="Proteomes" id="UP000576082"/>
    </source>
</evidence>
<protein>
    <submittedName>
        <fullName evidence="4">T9SS type A sorting domain-containing protein</fullName>
    </submittedName>
</protein>
<gene>
    <name evidence="4" type="ORF">HHU12_33350</name>
</gene>
<dbReference type="AlphaFoldDB" id="A0A7X9S2C1"/>
<dbReference type="InterPro" id="IPR000421">
    <property type="entry name" value="FA58C"/>
</dbReference>
<evidence type="ECO:0000259" key="3">
    <source>
        <dbReference type="Pfam" id="PF18962"/>
    </source>
</evidence>
<dbReference type="Pfam" id="PF15892">
    <property type="entry name" value="BNR_4"/>
    <property type="match status" value="1"/>
</dbReference>
<dbReference type="Pfam" id="PF18962">
    <property type="entry name" value="Por_Secre_tail"/>
    <property type="match status" value="1"/>
</dbReference>
<feature type="signal peptide" evidence="1">
    <location>
        <begin position="1"/>
        <end position="30"/>
    </location>
</feature>
<evidence type="ECO:0000256" key="1">
    <source>
        <dbReference type="SAM" id="SignalP"/>
    </source>
</evidence>
<feature type="chain" id="PRO_5030628891" evidence="1">
    <location>
        <begin position="31"/>
        <end position="808"/>
    </location>
</feature>
<dbReference type="InterPro" id="IPR013783">
    <property type="entry name" value="Ig-like_fold"/>
</dbReference>
<sequence length="808" mass="89735">MKNNFFTQFSKVCQILIGLMSLLISNVSMGQVTLENEVSITNQALYFDGNKVSINHTANSTTGYDYVYGSALTPHGDCIKTYKHYVFMTWYKGGKTERYVMLTRYNTQTGSMKTIQFPHQHTGYNGKWWLGETHNTIAVGISPINGTIHLAYDMHAYSNSGSFVNDYFRYSYSVPNAAEVSDTEFTLSKFVKDPADGDYKHCTMDGVRDASHYSKFTYPKFFLNDQGDLFLTMRKGTSHDGAQAFIKYDASQQKWGRFKTFNALGTGSKGETHNWSIYGSMKYVDGKMRIGFQRRLKDGTDKYKYQNGVYYAYSDDPTGASQWKNHKGQSITFPLVKAEEAIVYEPGDYVQTVARNMVYIVSGFDWTVTDRGDVHIISKVRDDENNVTKYIHSYKPAGASNFTVTTNFNGADALYTSGNDVYMIGLSGGRVFVDKLEGGTNNITNVYKATSGMTFTKGIVHINDGKLYYYLKGNDSDDTHPTYLQIIDLDIQNAPPVVSMTAPSNNLTVEPGTTLTLTANASDDQAVSKVNFRVNNAFYKQDKTAPYSVTWTPTSTGTYTIDAVAYDEDGQSTIASSVTVNVQSVNVTIESVTAEQSPNLATNLLDGDVSDDSRWSAEGFSKTVVFDLGSTQNITGTKMWTYLDRAYQYRIRVSNSASTGFNTVVDQTGNTSTAQPLTDNFNATGRYVKLIVEGAHNYTGDWVSINEFEILTSGSSSSRQGNASFIENKTSVVTVYPNPSNGAFTIDLGDIENADLLIYNMNGQKVYQGSNVTQQVQLSKGTTFDAGIYLIKVIDQEGNHYDKKLMIK</sequence>
<dbReference type="Pfam" id="PF00754">
    <property type="entry name" value="F5_F8_type_C"/>
    <property type="match status" value="1"/>
</dbReference>
<dbReference type="Pfam" id="PF17957">
    <property type="entry name" value="Big_7"/>
    <property type="match status" value="1"/>
</dbReference>
<keyword evidence="5" id="KW-1185">Reference proteome</keyword>
<dbReference type="InterPro" id="IPR008979">
    <property type="entry name" value="Galactose-bd-like_sf"/>
</dbReference>
<proteinExistence type="predicted"/>
<comment type="caution">
    <text evidence="4">The sequence shown here is derived from an EMBL/GenBank/DDBJ whole genome shotgun (WGS) entry which is preliminary data.</text>
</comment>
<keyword evidence="1" id="KW-0732">Signal</keyword>
<evidence type="ECO:0000259" key="2">
    <source>
        <dbReference type="Pfam" id="PF00754"/>
    </source>
</evidence>
<evidence type="ECO:0000313" key="4">
    <source>
        <dbReference type="EMBL" id="NME72892.1"/>
    </source>
</evidence>
<dbReference type="SUPFAM" id="SSF49785">
    <property type="entry name" value="Galactose-binding domain-like"/>
    <property type="match status" value="1"/>
</dbReference>
<dbReference type="Gene3D" id="2.60.120.260">
    <property type="entry name" value="Galactose-binding domain-like"/>
    <property type="match status" value="1"/>
</dbReference>
<dbReference type="EMBL" id="JABANE010000234">
    <property type="protein sequence ID" value="NME72892.1"/>
    <property type="molecule type" value="Genomic_DNA"/>
</dbReference>
<accession>A0A7X9S2C1</accession>
<dbReference type="NCBIfam" id="TIGR04183">
    <property type="entry name" value="Por_Secre_tail"/>
    <property type="match status" value="1"/>
</dbReference>
<dbReference type="Gene3D" id="2.60.40.10">
    <property type="entry name" value="Immunoglobulins"/>
    <property type="match status" value="1"/>
</dbReference>
<feature type="domain" description="Secretion system C-terminal sorting" evidence="3">
    <location>
        <begin position="735"/>
        <end position="807"/>
    </location>
</feature>
<name>A0A7X9S2C1_9BACT</name>